<keyword evidence="3" id="KW-1185">Reference proteome</keyword>
<sequence>MKKCSMNKILFCLVISSVANIAVAKDFSTENHGIQKAVMTKFAHDNRAFEEYATLGKAQCYTKLFNLEEKYDHTSELFSNASITMYNERVPLLRLINGTS</sequence>
<dbReference type="Proteomes" id="UP000280405">
    <property type="component" value="Unassembled WGS sequence"/>
</dbReference>
<dbReference type="RefSeq" id="WP_147395815.1">
    <property type="nucleotide sequence ID" value="NZ_RAXT01000124.1"/>
</dbReference>
<protein>
    <submittedName>
        <fullName evidence="2">Uncharacterized protein</fullName>
    </submittedName>
</protein>
<feature type="chain" id="PRO_5017390297" evidence="1">
    <location>
        <begin position="25"/>
        <end position="100"/>
    </location>
</feature>
<name>A0A3A8E9D7_9GAMM</name>
<organism evidence="2 3">
    <name type="scientific">Acinetobacter rongchengensis</name>
    <dbReference type="NCBI Taxonomy" id="2419601"/>
    <lineage>
        <taxon>Bacteria</taxon>
        <taxon>Pseudomonadati</taxon>
        <taxon>Pseudomonadota</taxon>
        <taxon>Gammaproteobacteria</taxon>
        <taxon>Moraxellales</taxon>
        <taxon>Moraxellaceae</taxon>
        <taxon>Acinetobacter</taxon>
    </lineage>
</organism>
<evidence type="ECO:0000313" key="2">
    <source>
        <dbReference type="EMBL" id="RKG30678.1"/>
    </source>
</evidence>
<comment type="caution">
    <text evidence="2">The sequence shown here is derived from an EMBL/GenBank/DDBJ whole genome shotgun (WGS) entry which is preliminary data.</text>
</comment>
<gene>
    <name evidence="2" type="ORF">D7V20_18910</name>
</gene>
<keyword evidence="1" id="KW-0732">Signal</keyword>
<feature type="non-terminal residue" evidence="2">
    <location>
        <position position="100"/>
    </location>
</feature>
<evidence type="ECO:0000256" key="1">
    <source>
        <dbReference type="SAM" id="SignalP"/>
    </source>
</evidence>
<dbReference type="AlphaFoldDB" id="A0A3A8E9D7"/>
<accession>A0A3A8E9D7</accession>
<evidence type="ECO:0000313" key="3">
    <source>
        <dbReference type="Proteomes" id="UP000280405"/>
    </source>
</evidence>
<proteinExistence type="predicted"/>
<dbReference type="EMBL" id="RAXT01000124">
    <property type="protein sequence ID" value="RKG30678.1"/>
    <property type="molecule type" value="Genomic_DNA"/>
</dbReference>
<feature type="signal peptide" evidence="1">
    <location>
        <begin position="1"/>
        <end position="24"/>
    </location>
</feature>
<reference evidence="2 3" key="1">
    <citation type="submission" date="2018-09" db="EMBL/GenBank/DDBJ databases">
        <title>The draft genome of Acinetobacter spp. strains.</title>
        <authorList>
            <person name="Qin J."/>
            <person name="Feng Y."/>
            <person name="Zong Z."/>
        </authorList>
    </citation>
    <scope>NUCLEOTIDE SEQUENCE [LARGE SCALE GENOMIC DNA]</scope>
    <source>
        <strain evidence="2 3">WCHAc060115</strain>
    </source>
</reference>